<dbReference type="InParanoid" id="G2YBP9"/>
<organism evidence="1 2">
    <name type="scientific">Botryotinia fuckeliana (strain T4)</name>
    <name type="common">Noble rot fungus</name>
    <name type="synonym">Botrytis cinerea</name>
    <dbReference type="NCBI Taxonomy" id="999810"/>
    <lineage>
        <taxon>Eukaryota</taxon>
        <taxon>Fungi</taxon>
        <taxon>Dikarya</taxon>
        <taxon>Ascomycota</taxon>
        <taxon>Pezizomycotina</taxon>
        <taxon>Leotiomycetes</taxon>
        <taxon>Helotiales</taxon>
        <taxon>Sclerotiniaceae</taxon>
        <taxon>Botrytis</taxon>
    </lineage>
</organism>
<evidence type="ECO:0000313" key="1">
    <source>
        <dbReference type="EMBL" id="CCD34640.1"/>
    </source>
</evidence>
<name>G2YBP9_BOTF4</name>
<sequence length="60" mass="6883">MMWHRSQGICQEYFTVDRRVAGANLASPWVCLDSTGKQDEGREDVILAVDTVRSQRRTNQ</sequence>
<reference evidence="2" key="1">
    <citation type="journal article" date="2011" name="PLoS Genet.">
        <title>Genomic analysis of the necrotrophic fungal pathogens Sclerotinia sclerotiorum and Botrytis cinerea.</title>
        <authorList>
            <person name="Amselem J."/>
            <person name="Cuomo C.A."/>
            <person name="van Kan J.A."/>
            <person name="Viaud M."/>
            <person name="Benito E.P."/>
            <person name="Couloux A."/>
            <person name="Coutinho P.M."/>
            <person name="de Vries R.P."/>
            <person name="Dyer P.S."/>
            <person name="Fillinger S."/>
            <person name="Fournier E."/>
            <person name="Gout L."/>
            <person name="Hahn M."/>
            <person name="Kohn L."/>
            <person name="Lapalu N."/>
            <person name="Plummer K.M."/>
            <person name="Pradier J.M."/>
            <person name="Quevillon E."/>
            <person name="Sharon A."/>
            <person name="Simon A."/>
            <person name="ten Have A."/>
            <person name="Tudzynski B."/>
            <person name="Tudzynski P."/>
            <person name="Wincker P."/>
            <person name="Andrew M."/>
            <person name="Anthouard V."/>
            <person name="Beever R.E."/>
            <person name="Beffa R."/>
            <person name="Benoit I."/>
            <person name="Bouzid O."/>
            <person name="Brault B."/>
            <person name="Chen Z."/>
            <person name="Choquer M."/>
            <person name="Collemare J."/>
            <person name="Cotton P."/>
            <person name="Danchin E.G."/>
            <person name="Da Silva C."/>
            <person name="Gautier A."/>
            <person name="Giraud C."/>
            <person name="Giraud T."/>
            <person name="Gonzalez C."/>
            <person name="Grossetete S."/>
            <person name="Guldener U."/>
            <person name="Henrissat B."/>
            <person name="Howlett B.J."/>
            <person name="Kodira C."/>
            <person name="Kretschmer M."/>
            <person name="Lappartient A."/>
            <person name="Leroch M."/>
            <person name="Levis C."/>
            <person name="Mauceli E."/>
            <person name="Neuveglise C."/>
            <person name="Oeser B."/>
            <person name="Pearson M."/>
            <person name="Poulain J."/>
            <person name="Poussereau N."/>
            <person name="Quesneville H."/>
            <person name="Rascle C."/>
            <person name="Schumacher J."/>
            <person name="Segurens B."/>
            <person name="Sexton A."/>
            <person name="Silva E."/>
            <person name="Sirven C."/>
            <person name="Soanes D.M."/>
            <person name="Talbot N.J."/>
            <person name="Templeton M."/>
            <person name="Yandava C."/>
            <person name="Yarden O."/>
            <person name="Zeng Q."/>
            <person name="Rollins J.A."/>
            <person name="Lebrun M.H."/>
            <person name="Dickman M."/>
        </authorList>
    </citation>
    <scope>NUCLEOTIDE SEQUENCE [LARGE SCALE GENOMIC DNA]</scope>
    <source>
        <strain evidence="2">T4</strain>
    </source>
</reference>
<dbReference type="AlphaFoldDB" id="G2YBP9"/>
<proteinExistence type="predicted"/>
<protein>
    <submittedName>
        <fullName evidence="1">Uncharacterized protein</fullName>
    </submittedName>
</protein>
<gene>
    <name evidence="1" type="ORF">BofuT4_uP100440.1</name>
</gene>
<dbReference type="Proteomes" id="UP000008177">
    <property type="component" value="Unplaced contigs"/>
</dbReference>
<dbReference type="EMBL" id="FQ790313">
    <property type="protein sequence ID" value="CCD34640.1"/>
    <property type="molecule type" value="Genomic_DNA"/>
</dbReference>
<evidence type="ECO:0000313" key="2">
    <source>
        <dbReference type="Proteomes" id="UP000008177"/>
    </source>
</evidence>
<accession>G2YBP9</accession>
<dbReference type="HOGENOM" id="CLU_2941457_0_0_1"/>